<keyword evidence="1" id="KW-0812">Transmembrane</keyword>
<gene>
    <name evidence="2" type="ORF">DFW101_0141</name>
</gene>
<dbReference type="STRING" id="694327.DFW101_0141"/>
<dbReference type="EMBL" id="CM001368">
    <property type="protein sequence ID" value="EHJ46158.1"/>
    <property type="molecule type" value="Genomic_DNA"/>
</dbReference>
<name>G7QCK2_9BACT</name>
<feature type="transmembrane region" description="Helical" evidence="1">
    <location>
        <begin position="6"/>
        <end position="22"/>
    </location>
</feature>
<dbReference type="RefSeq" id="WP_009179616.1">
    <property type="nucleotide sequence ID" value="NZ_CM001368.1"/>
</dbReference>
<keyword evidence="1" id="KW-1133">Transmembrane helix</keyword>
<keyword evidence="1" id="KW-0472">Membrane</keyword>
<dbReference type="AlphaFoldDB" id="G7QCK2"/>
<accession>G7QCK2</accession>
<protein>
    <submittedName>
        <fullName evidence="2">Uncharacterized protein</fullName>
    </submittedName>
</protein>
<organism evidence="2 3">
    <name type="scientific">Solidesulfovibrio carbinoliphilus subsp. oakridgensis</name>
    <dbReference type="NCBI Taxonomy" id="694327"/>
    <lineage>
        <taxon>Bacteria</taxon>
        <taxon>Pseudomonadati</taxon>
        <taxon>Thermodesulfobacteriota</taxon>
        <taxon>Desulfovibrionia</taxon>
        <taxon>Desulfovibrionales</taxon>
        <taxon>Desulfovibrionaceae</taxon>
        <taxon>Solidesulfovibrio</taxon>
    </lineage>
</organism>
<reference evidence="3" key="1">
    <citation type="journal article" date="2015" name="Genome Announc.">
        <title>High-Quality Draft Genome Sequence of Desulfovibrio carbinoliphilus FW-101-2B, an Organic Acid-Oxidizing Sulfate-Reducing Bacterium Isolated from Uranium(VI)-Contaminated Groundwater.</title>
        <authorList>
            <person name="Ramsay B.D."/>
            <person name="Hwang C."/>
            <person name="Woo H.L."/>
            <person name="Carroll S.L."/>
            <person name="Lucas S."/>
            <person name="Han J."/>
            <person name="Lapidus A.L."/>
            <person name="Cheng J.F."/>
            <person name="Goodwin L.A."/>
            <person name="Pitluck S."/>
            <person name="Peters L."/>
            <person name="Chertkov O."/>
            <person name="Held B."/>
            <person name="Detter J.C."/>
            <person name="Han C.S."/>
            <person name="Tapia R."/>
            <person name="Land M.L."/>
            <person name="Hauser L.J."/>
            <person name="Kyrpides N.C."/>
            <person name="Ivanova N.N."/>
            <person name="Mikhailova N."/>
            <person name="Pagani I."/>
            <person name="Woyke T."/>
            <person name="Arkin A.P."/>
            <person name="Dehal P."/>
            <person name="Chivian D."/>
            <person name="Criddle C.S."/>
            <person name="Wu W."/>
            <person name="Chakraborty R."/>
            <person name="Hazen T.C."/>
            <person name="Fields M.W."/>
        </authorList>
    </citation>
    <scope>NUCLEOTIDE SEQUENCE [LARGE SCALE GENOMIC DNA]</scope>
    <source>
        <strain evidence="3">FW-101-2B</strain>
    </source>
</reference>
<dbReference type="OrthoDB" id="5459027at2"/>
<dbReference type="Proteomes" id="UP000004662">
    <property type="component" value="Chromosome"/>
</dbReference>
<dbReference type="HOGENOM" id="CLU_2342243_0_0_7"/>
<dbReference type="eggNOG" id="ENOG50317YX">
    <property type="taxonomic scope" value="Bacteria"/>
</dbReference>
<evidence type="ECO:0000313" key="3">
    <source>
        <dbReference type="Proteomes" id="UP000004662"/>
    </source>
</evidence>
<evidence type="ECO:0000256" key="1">
    <source>
        <dbReference type="SAM" id="Phobius"/>
    </source>
</evidence>
<proteinExistence type="predicted"/>
<keyword evidence="3" id="KW-1185">Reference proteome</keyword>
<evidence type="ECO:0000313" key="2">
    <source>
        <dbReference type="EMBL" id="EHJ46158.1"/>
    </source>
</evidence>
<feature type="transmembrane region" description="Helical" evidence="1">
    <location>
        <begin position="79"/>
        <end position="96"/>
    </location>
</feature>
<sequence>MLSLRYALVLFVAYFLLFYLYYRLYFRSRIYLLLLSEHAYMDHYIDRLPHMRDRPDERLGMIEFMLAKRKRFVRNMRQFVFTVTAIYVILLVFGSSL</sequence>